<keyword evidence="2" id="KW-1185">Reference proteome</keyword>
<evidence type="ECO:0000313" key="1">
    <source>
        <dbReference type="EMBL" id="KJF39129.1"/>
    </source>
</evidence>
<dbReference type="SUPFAM" id="SSF88659">
    <property type="entry name" value="Sigma3 and sigma4 domains of RNA polymerase sigma factors"/>
    <property type="match status" value="1"/>
</dbReference>
<accession>A0A0D8IXA1</accession>
<name>A0A0D8IXA1_9FIRM</name>
<organism evidence="1 2">
    <name type="scientific">Ruthenibacterium lactatiformans</name>
    <dbReference type="NCBI Taxonomy" id="1550024"/>
    <lineage>
        <taxon>Bacteria</taxon>
        <taxon>Bacillati</taxon>
        <taxon>Bacillota</taxon>
        <taxon>Clostridia</taxon>
        <taxon>Eubacteriales</taxon>
        <taxon>Oscillospiraceae</taxon>
        <taxon>Ruthenibacterium</taxon>
    </lineage>
</organism>
<dbReference type="GeneID" id="42857719"/>
<dbReference type="RefSeq" id="WP_050005988.1">
    <property type="nucleotide sequence ID" value="NZ_JXXK01000023.1"/>
</dbReference>
<dbReference type="PATRIC" id="fig|1550024.3.peg.3235"/>
<dbReference type="Proteomes" id="UP000032483">
    <property type="component" value="Unassembled WGS sequence"/>
</dbReference>
<gene>
    <name evidence="1" type="ORF">TQ39_14200</name>
</gene>
<dbReference type="InterPro" id="IPR013324">
    <property type="entry name" value="RNA_pol_sigma_r3/r4-like"/>
</dbReference>
<comment type="caution">
    <text evidence="1">The sequence shown here is derived from an EMBL/GenBank/DDBJ whole genome shotgun (WGS) entry which is preliminary data.</text>
</comment>
<protein>
    <submittedName>
        <fullName evidence="1">Uncharacterized protein</fullName>
    </submittedName>
</protein>
<proteinExistence type="predicted"/>
<dbReference type="EMBL" id="JXXK01000023">
    <property type="protein sequence ID" value="KJF39129.1"/>
    <property type="molecule type" value="Genomic_DNA"/>
</dbReference>
<reference evidence="1" key="1">
    <citation type="submission" date="2015-02" db="EMBL/GenBank/DDBJ databases">
        <title>A novel member of the family Ruminococcaceae isolated from human feces.</title>
        <authorList>
            <person name="Shkoporov A.N."/>
            <person name="Chaplin A.V."/>
            <person name="Motuzova O.V."/>
            <person name="Kafarskaia L.I."/>
            <person name="Khokhlova E.V."/>
            <person name="Efimov B.A."/>
        </authorList>
    </citation>
    <scope>NUCLEOTIDE SEQUENCE [LARGE SCALE GENOMIC DNA]</scope>
    <source>
        <strain evidence="1">585-1</strain>
    </source>
</reference>
<sequence length="160" mass="18368">MKIPKTPIAFDYNLWTTEDGKCMVRVKRTGEVTEVDRKVMRILRAEEKRIRRSYGSDNTSEDDDGAEKISDTVLSLDAMPEDDVKSAAWLADSRDCMEELITALKEKELLSILTEKQRELYLAMTREGLTLREFARRKGIGIRAAFDLKAAVQKKFQSIF</sequence>
<evidence type="ECO:0000313" key="2">
    <source>
        <dbReference type="Proteomes" id="UP000032483"/>
    </source>
</evidence>
<dbReference type="AlphaFoldDB" id="A0A0D8IXA1"/>